<evidence type="ECO:0000256" key="3">
    <source>
        <dbReference type="SAM" id="SignalP"/>
    </source>
</evidence>
<comment type="similarity">
    <text evidence="1">Belongs to the STIG1 family.</text>
</comment>
<evidence type="ECO:0000256" key="1">
    <source>
        <dbReference type="ARBA" id="ARBA00006010"/>
    </source>
</evidence>
<evidence type="ECO:0000256" key="2">
    <source>
        <dbReference type="ARBA" id="ARBA00022729"/>
    </source>
</evidence>
<keyword evidence="2 3" id="KW-0732">Signal</keyword>
<evidence type="ECO:0000313" key="4">
    <source>
        <dbReference type="EMBL" id="UEP64315.1"/>
    </source>
</evidence>
<dbReference type="Pfam" id="PF04885">
    <property type="entry name" value="Stig1"/>
    <property type="match status" value="1"/>
</dbReference>
<dbReference type="AlphaFoldDB" id="A0A8K1YTU1"/>
<feature type="chain" id="PRO_5035465647" evidence="3">
    <location>
        <begin position="22"/>
        <end position="69"/>
    </location>
</feature>
<dbReference type="EMBL" id="MZ746722">
    <property type="protein sequence ID" value="UEP64315.1"/>
    <property type="molecule type" value="mRNA"/>
</dbReference>
<protein>
    <submittedName>
        <fullName evidence="4">Teratocyte stigma-specific protein</fullName>
    </submittedName>
</protein>
<accession>A0A8K1YTU1</accession>
<sequence length="69" mass="7914">MKLKFVIIAVMFLISIGLTVGQYNFPNCRTIHGQCKEDKECCSGRCVEWEPNARSCGNEDNRNDVFKKK</sequence>
<dbReference type="InterPro" id="IPR006969">
    <property type="entry name" value="Stig-like"/>
</dbReference>
<name>A0A8K1YTU1_COTFL</name>
<reference evidence="4" key="1">
    <citation type="submission" date="2021-08" db="EMBL/GenBank/DDBJ databases">
        <title>Proteotranscriptomics reveals the secretory dynamics of teratocytes, master regulators of parasitization by the endoparasitoid wasp Cotesia flavipes.</title>
        <authorList>
            <person name="Pinto C.G."/>
            <person name="Walker A.A."/>
            <person name="Robinson S."/>
            <person name="King G.F."/>
            <person name="Rossi G.D."/>
        </authorList>
    </citation>
    <scope>NUCLEOTIDE SEQUENCE</scope>
</reference>
<proteinExistence type="evidence at transcript level"/>
<feature type="signal peptide" evidence="3">
    <location>
        <begin position="1"/>
        <end position="21"/>
    </location>
</feature>
<organism evidence="4">
    <name type="scientific">Cotesia flavipes</name>
    <name type="common">Parasitic wasp</name>
    <name type="synonym">Apanteles flavipes</name>
    <dbReference type="NCBI Taxonomy" id="89805"/>
    <lineage>
        <taxon>Eukaryota</taxon>
        <taxon>Metazoa</taxon>
        <taxon>Ecdysozoa</taxon>
        <taxon>Arthropoda</taxon>
        <taxon>Hexapoda</taxon>
        <taxon>Insecta</taxon>
        <taxon>Pterygota</taxon>
        <taxon>Neoptera</taxon>
        <taxon>Endopterygota</taxon>
        <taxon>Hymenoptera</taxon>
        <taxon>Apocrita</taxon>
        <taxon>Ichneumonoidea</taxon>
        <taxon>Braconidae</taxon>
        <taxon>Microgastrinae</taxon>
        <taxon>Cotesia</taxon>
    </lineage>
</organism>